<comment type="caution">
    <text evidence="3">The sequence shown here is derived from an EMBL/GenBank/DDBJ whole genome shotgun (WGS) entry which is preliminary data.</text>
</comment>
<gene>
    <name evidence="3" type="ORF">H0A36_16545</name>
</gene>
<dbReference type="RefSeq" id="WP_180569641.1">
    <property type="nucleotide sequence ID" value="NZ_JACCKB010000027.1"/>
</dbReference>
<dbReference type="Pfam" id="PF00534">
    <property type="entry name" value="Glycos_transf_1"/>
    <property type="match status" value="1"/>
</dbReference>
<dbReference type="Proteomes" id="UP000569732">
    <property type="component" value="Unassembled WGS sequence"/>
</dbReference>
<dbReference type="PANTHER" id="PTHR46401">
    <property type="entry name" value="GLYCOSYLTRANSFERASE WBBK-RELATED"/>
    <property type="match status" value="1"/>
</dbReference>
<reference evidence="3 4" key="1">
    <citation type="submission" date="2020-07" db="EMBL/GenBank/DDBJ databases">
        <title>Endozoicomonas sp. nov., isolated from sediment.</title>
        <authorList>
            <person name="Gu T."/>
        </authorList>
    </citation>
    <scope>NUCLEOTIDE SEQUENCE [LARGE SCALE GENOMIC DNA]</scope>
    <source>
        <strain evidence="3 4">SM1973</strain>
    </source>
</reference>
<evidence type="ECO:0000259" key="2">
    <source>
        <dbReference type="Pfam" id="PF00534"/>
    </source>
</evidence>
<dbReference type="GO" id="GO:0009103">
    <property type="term" value="P:lipopolysaccharide biosynthetic process"/>
    <property type="evidence" value="ECO:0007669"/>
    <property type="project" value="TreeGrafter"/>
</dbReference>
<feature type="domain" description="Glycosyl transferase family 1" evidence="2">
    <location>
        <begin position="204"/>
        <end position="363"/>
    </location>
</feature>
<evidence type="ECO:0000256" key="1">
    <source>
        <dbReference type="ARBA" id="ARBA00022679"/>
    </source>
</evidence>
<dbReference type="PANTHER" id="PTHR46401:SF2">
    <property type="entry name" value="GLYCOSYLTRANSFERASE WBBK-RELATED"/>
    <property type="match status" value="1"/>
</dbReference>
<dbReference type="InterPro" id="IPR001296">
    <property type="entry name" value="Glyco_trans_1"/>
</dbReference>
<dbReference type="GO" id="GO:0016757">
    <property type="term" value="F:glycosyltransferase activity"/>
    <property type="evidence" value="ECO:0007669"/>
    <property type="project" value="InterPro"/>
</dbReference>
<protein>
    <submittedName>
        <fullName evidence="3">Glycosyltransferase family 4 protein</fullName>
    </submittedName>
</protein>
<dbReference type="EMBL" id="JACCKB010000027">
    <property type="protein sequence ID" value="NYZ67623.1"/>
    <property type="molecule type" value="Genomic_DNA"/>
</dbReference>
<proteinExistence type="predicted"/>
<keyword evidence="1" id="KW-0808">Transferase</keyword>
<dbReference type="SUPFAM" id="SSF53756">
    <property type="entry name" value="UDP-Glycosyltransferase/glycogen phosphorylase"/>
    <property type="match status" value="1"/>
</dbReference>
<dbReference type="Gene3D" id="3.40.50.2000">
    <property type="entry name" value="Glycogen Phosphorylase B"/>
    <property type="match status" value="2"/>
</dbReference>
<sequence length="388" mass="44018">MEKKVERIKKEGVVVGIDASRNRSGGAKSHLVGILTQDDPFKYGVREVHLWSYQSLLNLVPDQPWLVKHNPKELEKPLYQQLYWQCFRLPSEIIKAGCEIILNTDAGTISRFRPSITMSRDMLSYEPGEIERFGFSRARLRLILLRYIQNNALRRANGAVFLTRYASEVIQRSCGPLSRVAHIPHGVSEKFKASKTPKLRIVEKSQPIECLYISNAALYKHQWIVVKAIAVLRDRGYNIRLTLVGGGSGKAKKLLDNQIEISDPNNSFVVQRPFVPQNKLPDYLEKADIFIFASSCENMPNTLIEAMAMGLPIACSNRGPMPEVLEGGGVYFDPENSISIAKKIEMIINDPELCQRIASKAKQISNQYTWSRCAEETWKYIVEIYNSV</sequence>
<evidence type="ECO:0000313" key="4">
    <source>
        <dbReference type="Proteomes" id="UP000569732"/>
    </source>
</evidence>
<accession>A0A853I2K3</accession>
<organism evidence="3 4">
    <name type="scientific">Spartinivicinus marinus</name>
    <dbReference type="NCBI Taxonomy" id="2994442"/>
    <lineage>
        <taxon>Bacteria</taxon>
        <taxon>Pseudomonadati</taxon>
        <taxon>Pseudomonadota</taxon>
        <taxon>Gammaproteobacteria</taxon>
        <taxon>Oceanospirillales</taxon>
        <taxon>Zooshikellaceae</taxon>
        <taxon>Spartinivicinus</taxon>
    </lineage>
</organism>
<name>A0A853I2K3_9GAMM</name>
<keyword evidence="4" id="KW-1185">Reference proteome</keyword>
<evidence type="ECO:0000313" key="3">
    <source>
        <dbReference type="EMBL" id="NYZ67623.1"/>
    </source>
</evidence>
<dbReference type="AlphaFoldDB" id="A0A853I2K3"/>
<dbReference type="CDD" id="cd03809">
    <property type="entry name" value="GT4_MtfB-like"/>
    <property type="match status" value="1"/>
</dbReference>